<evidence type="ECO:0000256" key="1">
    <source>
        <dbReference type="ARBA" id="ARBA00022448"/>
    </source>
</evidence>
<evidence type="ECO:0000256" key="6">
    <source>
        <dbReference type="PIRSR" id="PIRSR601486-1"/>
    </source>
</evidence>
<name>A0A1M5FFB0_9ACTN</name>
<organism evidence="7 8">
    <name type="scientific">Geodermatophilus nigrescens</name>
    <dbReference type="NCBI Taxonomy" id="1070870"/>
    <lineage>
        <taxon>Bacteria</taxon>
        <taxon>Bacillati</taxon>
        <taxon>Actinomycetota</taxon>
        <taxon>Actinomycetes</taxon>
        <taxon>Geodermatophilales</taxon>
        <taxon>Geodermatophilaceae</taxon>
        <taxon>Geodermatophilus</taxon>
    </lineage>
</organism>
<dbReference type="Pfam" id="PF01152">
    <property type="entry name" value="Bac_globin"/>
    <property type="match status" value="1"/>
</dbReference>
<dbReference type="SUPFAM" id="SSF46458">
    <property type="entry name" value="Globin-like"/>
    <property type="match status" value="1"/>
</dbReference>
<comment type="similarity">
    <text evidence="5">Belongs to the truncated hemoglobin family. Group II subfamily.</text>
</comment>
<evidence type="ECO:0000256" key="5">
    <source>
        <dbReference type="ARBA" id="ARBA00034496"/>
    </source>
</evidence>
<dbReference type="GO" id="GO:0019825">
    <property type="term" value="F:oxygen binding"/>
    <property type="evidence" value="ECO:0007669"/>
    <property type="project" value="InterPro"/>
</dbReference>
<dbReference type="InterPro" id="IPR001486">
    <property type="entry name" value="Hemoglobin_trunc"/>
</dbReference>
<proteinExistence type="inferred from homology"/>
<dbReference type="GO" id="GO:0020037">
    <property type="term" value="F:heme binding"/>
    <property type="evidence" value="ECO:0007669"/>
    <property type="project" value="InterPro"/>
</dbReference>
<evidence type="ECO:0000313" key="8">
    <source>
        <dbReference type="Proteomes" id="UP000184471"/>
    </source>
</evidence>
<dbReference type="AlphaFoldDB" id="A0A1M5FFB0"/>
<dbReference type="EMBL" id="FQVX01000001">
    <property type="protein sequence ID" value="SHF89842.1"/>
    <property type="molecule type" value="Genomic_DNA"/>
</dbReference>
<keyword evidence="2 6" id="KW-0349">Heme</keyword>
<evidence type="ECO:0000256" key="4">
    <source>
        <dbReference type="ARBA" id="ARBA00023004"/>
    </source>
</evidence>
<evidence type="ECO:0000256" key="3">
    <source>
        <dbReference type="ARBA" id="ARBA00022723"/>
    </source>
</evidence>
<gene>
    <name evidence="7" type="ORF">SAMN05444351_1202</name>
</gene>
<sequence length="144" mass="16406">MSEASRSLPSARTFYDEVGGEPVFRRLVARFYAGVRSDPVLAPLYPQDDWEGAETRLRRFLEQYWGGPTTYSQERGHPRLRMRHAPFAIGPAERDAWLRHMRDAVDSLDLTAEQDAALWGYLTMAAHSMQNRWPDDAPGDLSPA</sequence>
<evidence type="ECO:0000313" key="7">
    <source>
        <dbReference type="EMBL" id="SHF89842.1"/>
    </source>
</evidence>
<reference evidence="7 8" key="1">
    <citation type="submission" date="2016-11" db="EMBL/GenBank/DDBJ databases">
        <authorList>
            <person name="Jaros S."/>
            <person name="Januszkiewicz K."/>
            <person name="Wedrychowicz H."/>
        </authorList>
    </citation>
    <scope>NUCLEOTIDE SEQUENCE [LARGE SCALE GENOMIC DNA]</scope>
    <source>
        <strain evidence="7 8">DSM 45408</strain>
    </source>
</reference>
<evidence type="ECO:0000256" key="2">
    <source>
        <dbReference type="ARBA" id="ARBA00022617"/>
    </source>
</evidence>
<dbReference type="InterPro" id="IPR012292">
    <property type="entry name" value="Globin/Proto"/>
</dbReference>
<keyword evidence="1" id="KW-0813">Transport</keyword>
<dbReference type="STRING" id="1070870.SAMN05444351_1202"/>
<keyword evidence="4" id="KW-0408">Iron</keyword>
<dbReference type="OrthoDB" id="9790913at2"/>
<dbReference type="InterPro" id="IPR044203">
    <property type="entry name" value="GlbO/GLB3-like"/>
</dbReference>
<dbReference type="GO" id="GO:0005344">
    <property type="term" value="F:oxygen carrier activity"/>
    <property type="evidence" value="ECO:0007669"/>
    <property type="project" value="InterPro"/>
</dbReference>
<dbReference type="Gene3D" id="1.10.490.10">
    <property type="entry name" value="Globins"/>
    <property type="match status" value="1"/>
</dbReference>
<keyword evidence="8" id="KW-1185">Reference proteome</keyword>
<dbReference type="GO" id="GO:0046872">
    <property type="term" value="F:metal ion binding"/>
    <property type="evidence" value="ECO:0007669"/>
    <property type="project" value="UniProtKB-KW"/>
</dbReference>
<protein>
    <submittedName>
        <fullName evidence="7">Hemoglobin</fullName>
    </submittedName>
</protein>
<dbReference type="PANTHER" id="PTHR47366">
    <property type="entry name" value="TWO-ON-TWO HEMOGLOBIN-3"/>
    <property type="match status" value="1"/>
</dbReference>
<dbReference type="PANTHER" id="PTHR47366:SF1">
    <property type="entry name" value="TWO-ON-TWO HEMOGLOBIN-3"/>
    <property type="match status" value="1"/>
</dbReference>
<keyword evidence="3" id="KW-0479">Metal-binding</keyword>
<dbReference type="InterPro" id="IPR009050">
    <property type="entry name" value="Globin-like_sf"/>
</dbReference>
<dbReference type="RefSeq" id="WP_073419110.1">
    <property type="nucleotide sequence ID" value="NZ_FQVX01000001.1"/>
</dbReference>
<dbReference type="CDD" id="cd14771">
    <property type="entry name" value="TrHb2_Mt-trHbO-like_O"/>
    <property type="match status" value="1"/>
</dbReference>
<accession>A0A1M5FFB0</accession>
<dbReference type="Proteomes" id="UP000184471">
    <property type="component" value="Unassembled WGS sequence"/>
</dbReference>
<feature type="binding site" description="distal binding residue" evidence="6">
    <location>
        <position position="127"/>
    </location>
    <ligand>
        <name>heme</name>
        <dbReference type="ChEBI" id="CHEBI:30413"/>
    </ligand>
    <ligandPart>
        <name>Fe</name>
        <dbReference type="ChEBI" id="CHEBI:18248"/>
    </ligandPart>
</feature>